<dbReference type="Pfam" id="PF00403">
    <property type="entry name" value="HMA"/>
    <property type="match status" value="1"/>
</dbReference>
<dbReference type="PROSITE" id="PS01047">
    <property type="entry name" value="HMA_1"/>
    <property type="match status" value="1"/>
</dbReference>
<gene>
    <name evidence="3" type="ORF">NEOLEDRAFT_1067396</name>
</gene>
<proteinExistence type="predicted"/>
<sequence length="107" mass="11522">MASDELVTNVLVSNLHCSSCVSTIEDTLDTLSPHPTLIHVSIVSQSVTVHHHRDLAPTVIKHAIEDAGFDIVATPAATEVTEGPSLSRSVSNLSGLFSRRRKHVEQC</sequence>
<evidence type="ECO:0000256" key="1">
    <source>
        <dbReference type="ARBA" id="ARBA00022723"/>
    </source>
</evidence>
<dbReference type="SUPFAM" id="SSF55008">
    <property type="entry name" value="HMA, heavy metal-associated domain"/>
    <property type="match status" value="1"/>
</dbReference>
<accession>A0A165S133</accession>
<dbReference type="OrthoDB" id="3784695at2759"/>
<reference evidence="3 4" key="1">
    <citation type="journal article" date="2016" name="Mol. Biol. Evol.">
        <title>Comparative Genomics of Early-Diverging Mushroom-Forming Fungi Provides Insights into the Origins of Lignocellulose Decay Capabilities.</title>
        <authorList>
            <person name="Nagy L.G."/>
            <person name="Riley R."/>
            <person name="Tritt A."/>
            <person name="Adam C."/>
            <person name="Daum C."/>
            <person name="Floudas D."/>
            <person name="Sun H."/>
            <person name="Yadav J.S."/>
            <person name="Pangilinan J."/>
            <person name="Larsson K.H."/>
            <person name="Matsuura K."/>
            <person name="Barry K."/>
            <person name="Labutti K."/>
            <person name="Kuo R."/>
            <person name="Ohm R.A."/>
            <person name="Bhattacharya S.S."/>
            <person name="Shirouzu T."/>
            <person name="Yoshinaga Y."/>
            <person name="Martin F.M."/>
            <person name="Grigoriev I.V."/>
            <person name="Hibbett D.S."/>
        </authorList>
    </citation>
    <scope>NUCLEOTIDE SEQUENCE [LARGE SCALE GENOMIC DNA]</scope>
    <source>
        <strain evidence="3 4">HHB14362 ss-1</strain>
    </source>
</reference>
<keyword evidence="4" id="KW-1185">Reference proteome</keyword>
<dbReference type="EMBL" id="KV425577">
    <property type="protein sequence ID" value="KZT24526.1"/>
    <property type="molecule type" value="Genomic_DNA"/>
</dbReference>
<dbReference type="InParanoid" id="A0A165S133"/>
<evidence type="ECO:0000313" key="3">
    <source>
        <dbReference type="EMBL" id="KZT24526.1"/>
    </source>
</evidence>
<dbReference type="PROSITE" id="PS50846">
    <property type="entry name" value="HMA_2"/>
    <property type="match status" value="1"/>
</dbReference>
<dbReference type="InterPro" id="IPR036163">
    <property type="entry name" value="HMA_dom_sf"/>
</dbReference>
<dbReference type="InterPro" id="IPR017969">
    <property type="entry name" value="Heavy-metal-associated_CS"/>
</dbReference>
<name>A0A165S133_9AGAM</name>
<keyword evidence="1" id="KW-0479">Metal-binding</keyword>
<evidence type="ECO:0000313" key="4">
    <source>
        <dbReference type="Proteomes" id="UP000076761"/>
    </source>
</evidence>
<evidence type="ECO:0000259" key="2">
    <source>
        <dbReference type="PROSITE" id="PS50846"/>
    </source>
</evidence>
<dbReference type="Gene3D" id="3.30.70.100">
    <property type="match status" value="1"/>
</dbReference>
<feature type="non-terminal residue" evidence="3">
    <location>
        <position position="107"/>
    </location>
</feature>
<dbReference type="CDD" id="cd00371">
    <property type="entry name" value="HMA"/>
    <property type="match status" value="1"/>
</dbReference>
<dbReference type="InterPro" id="IPR006121">
    <property type="entry name" value="HMA_dom"/>
</dbReference>
<feature type="domain" description="HMA" evidence="2">
    <location>
        <begin position="6"/>
        <end position="72"/>
    </location>
</feature>
<dbReference type="AlphaFoldDB" id="A0A165S133"/>
<dbReference type="GO" id="GO:0046872">
    <property type="term" value="F:metal ion binding"/>
    <property type="evidence" value="ECO:0007669"/>
    <property type="project" value="UniProtKB-KW"/>
</dbReference>
<protein>
    <recommendedName>
        <fullName evidence="2">HMA domain-containing protein</fullName>
    </recommendedName>
</protein>
<organism evidence="3 4">
    <name type="scientific">Neolentinus lepideus HHB14362 ss-1</name>
    <dbReference type="NCBI Taxonomy" id="1314782"/>
    <lineage>
        <taxon>Eukaryota</taxon>
        <taxon>Fungi</taxon>
        <taxon>Dikarya</taxon>
        <taxon>Basidiomycota</taxon>
        <taxon>Agaricomycotina</taxon>
        <taxon>Agaricomycetes</taxon>
        <taxon>Gloeophyllales</taxon>
        <taxon>Gloeophyllaceae</taxon>
        <taxon>Neolentinus</taxon>
    </lineage>
</organism>
<dbReference type="Proteomes" id="UP000076761">
    <property type="component" value="Unassembled WGS sequence"/>
</dbReference>